<gene>
    <name evidence="2" type="ORF">SVUK_LOCUS18418</name>
</gene>
<organism evidence="2 3">
    <name type="scientific">Strongylus vulgaris</name>
    <name type="common">Blood worm</name>
    <dbReference type="NCBI Taxonomy" id="40348"/>
    <lineage>
        <taxon>Eukaryota</taxon>
        <taxon>Metazoa</taxon>
        <taxon>Ecdysozoa</taxon>
        <taxon>Nematoda</taxon>
        <taxon>Chromadorea</taxon>
        <taxon>Rhabditida</taxon>
        <taxon>Rhabditina</taxon>
        <taxon>Rhabditomorpha</taxon>
        <taxon>Strongyloidea</taxon>
        <taxon>Strongylidae</taxon>
        <taxon>Strongylus</taxon>
    </lineage>
</organism>
<evidence type="ECO:0000256" key="1">
    <source>
        <dbReference type="SAM" id="MobiDB-lite"/>
    </source>
</evidence>
<dbReference type="AlphaFoldDB" id="A0A3P7JCW0"/>
<evidence type="ECO:0000313" key="2">
    <source>
        <dbReference type="EMBL" id="VDM83420.1"/>
    </source>
</evidence>
<proteinExistence type="predicted"/>
<feature type="region of interest" description="Disordered" evidence="1">
    <location>
        <begin position="64"/>
        <end position="85"/>
    </location>
</feature>
<sequence length="136" mass="15333">MTYQANPGKNADASMLLCLQAPSIRLSKLRACPVTGQGVRFRCGRKRRYRRLFNISVKPADEPHFNISANPADEPHSRDLPKSAGTADAIHTVRTVMEKYGRKRRELHTAFLDMKNAFDKAHNVMWGHAKAMVSEV</sequence>
<dbReference type="EMBL" id="UYYB01122994">
    <property type="protein sequence ID" value="VDM83420.1"/>
    <property type="molecule type" value="Genomic_DNA"/>
</dbReference>
<evidence type="ECO:0008006" key="4">
    <source>
        <dbReference type="Google" id="ProtNLM"/>
    </source>
</evidence>
<name>A0A3P7JCW0_STRVU</name>
<dbReference type="OrthoDB" id="418748at2759"/>
<dbReference type="Proteomes" id="UP000270094">
    <property type="component" value="Unassembled WGS sequence"/>
</dbReference>
<reference evidence="2 3" key="1">
    <citation type="submission" date="2018-11" db="EMBL/GenBank/DDBJ databases">
        <authorList>
            <consortium name="Pathogen Informatics"/>
        </authorList>
    </citation>
    <scope>NUCLEOTIDE SEQUENCE [LARGE SCALE GENOMIC DNA]</scope>
</reference>
<evidence type="ECO:0000313" key="3">
    <source>
        <dbReference type="Proteomes" id="UP000270094"/>
    </source>
</evidence>
<protein>
    <recommendedName>
        <fullName evidence="4">Reverse transcriptase domain-containing protein</fullName>
    </recommendedName>
</protein>
<keyword evidence="3" id="KW-1185">Reference proteome</keyword>
<accession>A0A3P7JCW0</accession>